<dbReference type="InterPro" id="IPR023631">
    <property type="entry name" value="Amidase_dom"/>
</dbReference>
<dbReference type="Proteomes" id="UP000029964">
    <property type="component" value="Unassembled WGS sequence"/>
</dbReference>
<evidence type="ECO:0000256" key="1">
    <source>
        <dbReference type="SAM" id="MobiDB-lite"/>
    </source>
</evidence>
<dbReference type="EMBL" id="JPKY01000003">
    <property type="protein sequence ID" value="KFH48440.1"/>
    <property type="molecule type" value="Genomic_DNA"/>
</dbReference>
<protein>
    <submittedName>
        <fullName evidence="3">Glutamyl-tRNA(Gln) amidotransferase subunit A-like protein</fullName>
    </submittedName>
</protein>
<gene>
    <name evidence="3" type="ORF">ACRE_005480</name>
</gene>
<dbReference type="SUPFAM" id="SSF75304">
    <property type="entry name" value="Amidase signature (AS) enzymes"/>
    <property type="match status" value="1"/>
</dbReference>
<dbReference type="AlphaFoldDB" id="A0A086TGF8"/>
<dbReference type="STRING" id="857340.A0A086TGF8"/>
<dbReference type="PANTHER" id="PTHR42678:SF2">
    <property type="entry name" value="AMIDASE FAMILY PROTEIN (AFU_ORTHOLOGUE AFUA_6G14410)"/>
    <property type="match status" value="1"/>
</dbReference>
<dbReference type="InterPro" id="IPR036928">
    <property type="entry name" value="AS_sf"/>
</dbReference>
<feature type="compositionally biased region" description="Polar residues" evidence="1">
    <location>
        <begin position="143"/>
        <end position="154"/>
    </location>
</feature>
<dbReference type="Gene3D" id="3.90.1300.10">
    <property type="entry name" value="Amidase signature (AS) domain"/>
    <property type="match status" value="1"/>
</dbReference>
<feature type="compositionally biased region" description="Low complexity" evidence="1">
    <location>
        <begin position="162"/>
        <end position="173"/>
    </location>
</feature>
<dbReference type="PANTHER" id="PTHR42678">
    <property type="entry name" value="AMIDASE"/>
    <property type="match status" value="1"/>
</dbReference>
<comment type="caution">
    <text evidence="3">The sequence shown here is derived from an EMBL/GenBank/DDBJ whole genome shotgun (WGS) entry which is preliminary data.</text>
</comment>
<evidence type="ECO:0000313" key="4">
    <source>
        <dbReference type="Proteomes" id="UP000029964"/>
    </source>
</evidence>
<feature type="domain" description="Amidase" evidence="2">
    <location>
        <begin position="30"/>
        <end position="435"/>
    </location>
</feature>
<accession>A0A086TGF8</accession>
<name>A0A086TGF8_HAPC1</name>
<dbReference type="HOGENOM" id="CLU_009600_0_0_1"/>
<feature type="region of interest" description="Disordered" evidence="1">
    <location>
        <begin position="143"/>
        <end position="173"/>
    </location>
</feature>
<dbReference type="Pfam" id="PF01425">
    <property type="entry name" value="Amidase"/>
    <property type="match status" value="1"/>
</dbReference>
<keyword evidence="4" id="KW-1185">Reference proteome</keyword>
<dbReference type="GO" id="GO:0016740">
    <property type="term" value="F:transferase activity"/>
    <property type="evidence" value="ECO:0007669"/>
    <property type="project" value="UniProtKB-KW"/>
</dbReference>
<sequence>MDPPVNIHVLTATQVQERIANGDLTLVQYVTALVDRYKARDDHIQAWAAIRPEQDLLDEARRMDALAASERGRLHGFVVGVKDVIMTRDMPTRYNSPLHESDLPLLDASTVAILRRNGALIMGNYSRCTASIHSGITGKTQTSEFSATAVTPGTRNPHDSSRSPGGSSSGSAAAVADMHVPVGLGTQTIGSIIRPASFNGIFGFKPTWNAVSSEGQKVTAPTLDTFGLMARCVGDLQRVAEVLGLRDDEEAGDVRLGESRFAVVKPPEWSEAGQGTVSAVENAVELLRKSGAQVEHVTLPEGFRDILSLQSTVLRHEAGVAFLRERGEPISSALAEFSRGIEGAARRRQYLRALDALAALRPKMDDIAARYTAVLTASALDVAPRERGWTGESKFNAMWTALHTPVINIPGFAGEDGMPVGVSLVAPRYRDQHLLQVAAAVGPLFEEKGGWKSKLG</sequence>
<evidence type="ECO:0000313" key="3">
    <source>
        <dbReference type="EMBL" id="KFH48440.1"/>
    </source>
</evidence>
<proteinExistence type="predicted"/>
<evidence type="ECO:0000259" key="2">
    <source>
        <dbReference type="Pfam" id="PF01425"/>
    </source>
</evidence>
<dbReference type="OrthoDB" id="6428749at2759"/>
<reference evidence="4" key="1">
    <citation type="journal article" date="2014" name="Genome Announc.">
        <title>Genome sequence and annotation of Acremonium chrysogenum, producer of the beta-lactam antibiotic cephalosporin C.</title>
        <authorList>
            <person name="Terfehr D."/>
            <person name="Dahlmann T.A."/>
            <person name="Specht T."/>
            <person name="Zadra I."/>
            <person name="Kuernsteiner H."/>
            <person name="Kueck U."/>
        </authorList>
    </citation>
    <scope>NUCLEOTIDE SEQUENCE [LARGE SCALE GENOMIC DNA]</scope>
    <source>
        <strain evidence="4">ATCC 11550 / CBS 779.69 / DSM 880 / IAM 14645 / JCM 23072 / IMI 49137</strain>
    </source>
</reference>
<organism evidence="3 4">
    <name type="scientific">Hapsidospora chrysogenum (strain ATCC 11550 / CBS 779.69 / DSM 880 / IAM 14645 / JCM 23072 / IMI 49137)</name>
    <name type="common">Acremonium chrysogenum</name>
    <dbReference type="NCBI Taxonomy" id="857340"/>
    <lineage>
        <taxon>Eukaryota</taxon>
        <taxon>Fungi</taxon>
        <taxon>Dikarya</taxon>
        <taxon>Ascomycota</taxon>
        <taxon>Pezizomycotina</taxon>
        <taxon>Sordariomycetes</taxon>
        <taxon>Hypocreomycetidae</taxon>
        <taxon>Hypocreales</taxon>
        <taxon>Bionectriaceae</taxon>
        <taxon>Hapsidospora</taxon>
    </lineage>
</organism>
<keyword evidence="3" id="KW-0808">Transferase</keyword>